<reference evidence="2 3" key="1">
    <citation type="submission" date="2016-10" db="EMBL/GenBank/DDBJ databases">
        <authorList>
            <person name="de Groot N.N."/>
        </authorList>
    </citation>
    <scope>NUCLEOTIDE SEQUENCE [LARGE SCALE GENOMIC DNA]</scope>
    <source>
        <strain evidence="2 3">CGMCC 1.3702</strain>
    </source>
</reference>
<accession>A0A1I0W2M8</accession>
<dbReference type="RefSeq" id="WP_090233634.1">
    <property type="nucleotide sequence ID" value="NZ_FOJW01000002.1"/>
</dbReference>
<dbReference type="EMBL" id="FOJW01000002">
    <property type="protein sequence ID" value="SFA82607.1"/>
    <property type="molecule type" value="Genomic_DNA"/>
</dbReference>
<keyword evidence="1" id="KW-0472">Membrane</keyword>
<name>A0A1I0W2M8_9BACI</name>
<evidence type="ECO:0000256" key="1">
    <source>
        <dbReference type="SAM" id="Phobius"/>
    </source>
</evidence>
<keyword evidence="1" id="KW-1133">Transmembrane helix</keyword>
<keyword evidence="3" id="KW-1185">Reference proteome</keyword>
<protein>
    <submittedName>
        <fullName evidence="2">Uncharacterized protein</fullName>
    </submittedName>
</protein>
<proteinExistence type="predicted"/>
<feature type="transmembrane region" description="Helical" evidence="1">
    <location>
        <begin position="34"/>
        <end position="54"/>
    </location>
</feature>
<sequence length="62" mass="7274">MKELLPLIFLMMTLVAALLNLLGLMQLIPLYITLPMLFISIYLTIFTFTHRNVYRGRMRGRS</sequence>
<organism evidence="2 3">
    <name type="scientific">Lentibacillus halodurans</name>
    <dbReference type="NCBI Taxonomy" id="237679"/>
    <lineage>
        <taxon>Bacteria</taxon>
        <taxon>Bacillati</taxon>
        <taxon>Bacillota</taxon>
        <taxon>Bacilli</taxon>
        <taxon>Bacillales</taxon>
        <taxon>Bacillaceae</taxon>
        <taxon>Lentibacillus</taxon>
    </lineage>
</organism>
<dbReference type="Proteomes" id="UP000198642">
    <property type="component" value="Unassembled WGS sequence"/>
</dbReference>
<evidence type="ECO:0000313" key="2">
    <source>
        <dbReference type="EMBL" id="SFA82607.1"/>
    </source>
</evidence>
<evidence type="ECO:0000313" key="3">
    <source>
        <dbReference type="Proteomes" id="UP000198642"/>
    </source>
</evidence>
<keyword evidence="1" id="KW-0812">Transmembrane</keyword>
<dbReference type="AlphaFoldDB" id="A0A1I0W2M8"/>
<feature type="transmembrane region" description="Helical" evidence="1">
    <location>
        <begin position="7"/>
        <end position="28"/>
    </location>
</feature>
<dbReference type="OrthoDB" id="2971431at2"/>
<gene>
    <name evidence="2" type="ORF">SAMN04488072_102144</name>
</gene>